<dbReference type="SMART" id="SM00355">
    <property type="entry name" value="ZnF_C2H2"/>
    <property type="match status" value="2"/>
</dbReference>
<feature type="domain" description="C2H2-type" evidence="6">
    <location>
        <begin position="194"/>
        <end position="221"/>
    </location>
</feature>
<reference evidence="7" key="3">
    <citation type="submission" date="2019-06" db="EMBL/GenBank/DDBJ databases">
        <authorList>
            <person name="Poynton C."/>
            <person name="Hasenbein S."/>
            <person name="Benoit J.B."/>
            <person name="Sepulveda M.S."/>
            <person name="Poelchau M.F."/>
            <person name="Murali S.C."/>
            <person name="Chen S."/>
            <person name="Glastad K.M."/>
            <person name="Werren J.H."/>
            <person name="Vineis J.H."/>
            <person name="Bowen J.L."/>
            <person name="Friedrich M."/>
            <person name="Jones J."/>
            <person name="Robertson H.M."/>
            <person name="Feyereisen R."/>
            <person name="Mechler-Hickson A."/>
            <person name="Mathers N."/>
            <person name="Lee C.E."/>
            <person name="Colbourne J.K."/>
            <person name="Biales A."/>
            <person name="Johnston J.S."/>
            <person name="Wellborn G.A."/>
            <person name="Rosendale A.J."/>
            <person name="Cridge A.G."/>
            <person name="Munoz-Torres M.C."/>
            <person name="Bain P.A."/>
            <person name="Manny A.R."/>
            <person name="Major K.M."/>
            <person name="Lambert F.N."/>
            <person name="Vulpe C.D."/>
            <person name="Tuck P."/>
            <person name="Blalock B.J."/>
            <person name="Lin Y.-Y."/>
            <person name="Smith M.E."/>
            <person name="Ochoa-Acuna H."/>
            <person name="Chen M.-J.M."/>
            <person name="Childers C.P."/>
            <person name="Qu J."/>
            <person name="Dugan S."/>
            <person name="Lee S.L."/>
            <person name="Chao H."/>
            <person name="Dinh H."/>
            <person name="Han Y."/>
            <person name="Doddapaneni H."/>
            <person name="Worley K.C."/>
            <person name="Muzny D.M."/>
            <person name="Gibbs R.A."/>
            <person name="Richards S."/>
        </authorList>
    </citation>
    <scope>NUCLEOTIDE SEQUENCE</scope>
    <source>
        <strain evidence="7">HAZT.00-mixed</strain>
        <tissue evidence="7">Whole organism</tissue>
    </source>
</reference>
<feature type="compositionally biased region" description="Basic and acidic residues" evidence="5">
    <location>
        <begin position="710"/>
        <end position="724"/>
    </location>
</feature>
<dbReference type="PANTHER" id="PTHR23235">
    <property type="entry name" value="KRUEPPEL-LIKE TRANSCRIPTION FACTOR"/>
    <property type="match status" value="1"/>
</dbReference>
<dbReference type="SUPFAM" id="SSF57667">
    <property type="entry name" value="beta-beta-alpha zinc fingers"/>
    <property type="match status" value="1"/>
</dbReference>
<gene>
    <name evidence="7" type="ORF">HAZT_HAZT006635</name>
</gene>
<feature type="compositionally biased region" description="Basic and acidic residues" evidence="5">
    <location>
        <begin position="606"/>
        <end position="617"/>
    </location>
</feature>
<accession>A0A6A0GYL3</accession>
<dbReference type="OrthoDB" id="6134459at2759"/>
<keyword evidence="1" id="KW-0479">Metal-binding</keyword>
<feature type="compositionally biased region" description="Basic and acidic residues" evidence="5">
    <location>
        <begin position="675"/>
        <end position="689"/>
    </location>
</feature>
<dbReference type="AlphaFoldDB" id="A0A6A0GYL3"/>
<evidence type="ECO:0000256" key="4">
    <source>
        <dbReference type="PROSITE-ProRule" id="PRU00042"/>
    </source>
</evidence>
<comment type="caution">
    <text evidence="7">The sequence shown here is derived from an EMBL/GenBank/DDBJ whole genome shotgun (WGS) entry which is preliminary data.</text>
</comment>
<reference evidence="7" key="2">
    <citation type="journal article" date="2018" name="Environ. Sci. Technol.">
        <title>The Toxicogenome of Hyalella azteca: A Model for Sediment Ecotoxicology and Evolutionary Toxicology.</title>
        <authorList>
            <person name="Poynton H.C."/>
            <person name="Hasenbein S."/>
            <person name="Benoit J.B."/>
            <person name="Sepulveda M.S."/>
            <person name="Poelchau M.F."/>
            <person name="Hughes D.S.T."/>
            <person name="Murali S.C."/>
            <person name="Chen S."/>
            <person name="Glastad K.M."/>
            <person name="Goodisman M.A.D."/>
            <person name="Werren J.H."/>
            <person name="Vineis J.H."/>
            <person name="Bowen J.L."/>
            <person name="Friedrich M."/>
            <person name="Jones J."/>
            <person name="Robertson H.M."/>
            <person name="Feyereisen R."/>
            <person name="Mechler-Hickson A."/>
            <person name="Mathers N."/>
            <person name="Lee C.E."/>
            <person name="Colbourne J.K."/>
            <person name="Biales A."/>
            <person name="Johnston J.S."/>
            <person name="Wellborn G.A."/>
            <person name="Rosendale A.J."/>
            <person name="Cridge A.G."/>
            <person name="Munoz-Torres M.C."/>
            <person name="Bain P.A."/>
            <person name="Manny A.R."/>
            <person name="Major K.M."/>
            <person name="Lambert F.N."/>
            <person name="Vulpe C.D."/>
            <person name="Tuck P."/>
            <person name="Blalock B.J."/>
            <person name="Lin Y.Y."/>
            <person name="Smith M.E."/>
            <person name="Ochoa-Acuna H."/>
            <person name="Chen M.M."/>
            <person name="Childers C.P."/>
            <person name="Qu J."/>
            <person name="Dugan S."/>
            <person name="Lee S.L."/>
            <person name="Chao H."/>
            <person name="Dinh H."/>
            <person name="Han Y."/>
            <person name="Doddapaneni H."/>
            <person name="Worley K.C."/>
            <person name="Muzny D.M."/>
            <person name="Gibbs R.A."/>
            <person name="Richards S."/>
        </authorList>
    </citation>
    <scope>NUCLEOTIDE SEQUENCE</scope>
    <source>
        <strain evidence="7">HAZT.00-mixed</strain>
        <tissue evidence="7">Whole organism</tissue>
    </source>
</reference>
<feature type="compositionally biased region" description="Acidic residues" evidence="5">
    <location>
        <begin position="739"/>
        <end position="750"/>
    </location>
</feature>
<evidence type="ECO:0000256" key="2">
    <source>
        <dbReference type="ARBA" id="ARBA00022771"/>
    </source>
</evidence>
<dbReference type="InterPro" id="IPR036236">
    <property type="entry name" value="Znf_C2H2_sf"/>
</dbReference>
<proteinExistence type="predicted"/>
<evidence type="ECO:0000256" key="3">
    <source>
        <dbReference type="ARBA" id="ARBA00022833"/>
    </source>
</evidence>
<organism evidence="7">
    <name type="scientific">Hyalella azteca</name>
    <name type="common">Amphipod</name>
    <dbReference type="NCBI Taxonomy" id="294128"/>
    <lineage>
        <taxon>Eukaryota</taxon>
        <taxon>Metazoa</taxon>
        <taxon>Ecdysozoa</taxon>
        <taxon>Arthropoda</taxon>
        <taxon>Crustacea</taxon>
        <taxon>Multicrustacea</taxon>
        <taxon>Malacostraca</taxon>
        <taxon>Eumalacostraca</taxon>
        <taxon>Peracarida</taxon>
        <taxon>Amphipoda</taxon>
        <taxon>Senticaudata</taxon>
        <taxon>Talitrida</taxon>
        <taxon>Talitroidea</taxon>
        <taxon>Hyalellidae</taxon>
        <taxon>Hyalella</taxon>
    </lineage>
</organism>
<protein>
    <recommendedName>
        <fullName evidence="6">C2H2-type domain-containing protein</fullName>
    </recommendedName>
</protein>
<dbReference type="GO" id="GO:0008270">
    <property type="term" value="F:zinc ion binding"/>
    <property type="evidence" value="ECO:0007669"/>
    <property type="project" value="UniProtKB-KW"/>
</dbReference>
<dbReference type="FunFam" id="3.30.160.60:FF:000446">
    <property type="entry name" value="Zinc finger protein"/>
    <property type="match status" value="1"/>
</dbReference>
<dbReference type="Gene3D" id="3.30.160.60">
    <property type="entry name" value="Classic Zinc Finger"/>
    <property type="match status" value="2"/>
</dbReference>
<dbReference type="PANTHER" id="PTHR23235:SF120">
    <property type="entry name" value="KRUPPEL-LIKE FACTOR 15"/>
    <property type="match status" value="1"/>
</dbReference>
<dbReference type="EMBL" id="JQDR03011259">
    <property type="protein sequence ID" value="KAA0193018.1"/>
    <property type="molecule type" value="Genomic_DNA"/>
</dbReference>
<evidence type="ECO:0000256" key="5">
    <source>
        <dbReference type="SAM" id="MobiDB-lite"/>
    </source>
</evidence>
<name>A0A6A0GYL3_HYAAZ</name>
<keyword evidence="3" id="KW-0862">Zinc</keyword>
<feature type="region of interest" description="Disordered" evidence="5">
    <location>
        <begin position="47"/>
        <end position="70"/>
    </location>
</feature>
<sequence length="750" mass="84996">MSGDDFHDGFNFAKIVNEIIRGDSGEDDLACEHKFMWSSNEMTANSYDRDKFQSKPDDWNESENSSQKFNQDWQTVDASQIGETNQRGELPPPGFIGHREASGNTADMTAQKLEIFQPTNSEGDGITMRTTTNLNELYDDINATFSTNLAHHVVNRKSLKDVYEHHEVDEGQQECVDQVDGESKLKPIDTRRRFPCPHCDLILTTRPNRRKHIMIHTGERPFVCDVCGVGKITRTELKRHTITHTRRKEHFCGVCGTRPGCGEPSVYSDCSFSPRCSDRPKAYGGGDSSYVPREPCRCDHECHLYGDCCPDAPEHNFSALENRLLRDAPEAPFACLPLQPPALLPSSLKVFMVDWCPKGTNSLLDDKCRKDTTKGSFNYTYLMDVPVVSSNSGIIYQNIFCGTCNREYYFDGYSYSLSCDCEVDSMDVVMNMQYQAGNLTWSAPRSKDVHCIDYDRVTCFLLIEFPIDVVHVCEDKNCESNYVKDPVFGECDLIENPENILENGTDVDSWLNETKVVWRNLNARLSGHTIVSGTSSGGYTRSTSSSRTNSSSSGNRKTKHKRGESTISKATVDTTFSSGNENSRRQSRTSSDHGEKYSLKNYTADGRQEERRVRNSERSLTNGYHEETESQNGFKNDLPKHDETLLMNYYHEEQTDQENKAFAFMGNRTVLSNVRESEVSSERSDDDHYYQLQPPAQSPIKVTKKRKDRRAHDRSPQSGRKDSRNYSLRKACHSSSTSSEDEDSEDVVDV</sequence>
<feature type="domain" description="C2H2-type" evidence="6">
    <location>
        <begin position="222"/>
        <end position="249"/>
    </location>
</feature>
<feature type="region of interest" description="Disordered" evidence="5">
    <location>
        <begin position="675"/>
        <end position="750"/>
    </location>
</feature>
<feature type="compositionally biased region" description="Polar residues" evidence="5">
    <location>
        <begin position="565"/>
        <end position="581"/>
    </location>
</feature>
<dbReference type="PROSITE" id="PS50157">
    <property type="entry name" value="ZINC_FINGER_C2H2_2"/>
    <property type="match status" value="2"/>
</dbReference>
<evidence type="ECO:0000313" key="7">
    <source>
        <dbReference type="EMBL" id="KAA0193018.1"/>
    </source>
</evidence>
<dbReference type="InterPro" id="IPR013087">
    <property type="entry name" value="Znf_C2H2_type"/>
</dbReference>
<feature type="compositionally biased region" description="Low complexity" evidence="5">
    <location>
        <begin position="532"/>
        <end position="555"/>
    </location>
</feature>
<dbReference type="PROSITE" id="PS00028">
    <property type="entry name" value="ZINC_FINGER_C2H2_1"/>
    <property type="match status" value="1"/>
</dbReference>
<dbReference type="GO" id="GO:0000978">
    <property type="term" value="F:RNA polymerase II cis-regulatory region sequence-specific DNA binding"/>
    <property type="evidence" value="ECO:0007669"/>
    <property type="project" value="TreeGrafter"/>
</dbReference>
<evidence type="ECO:0000259" key="6">
    <source>
        <dbReference type="PROSITE" id="PS50157"/>
    </source>
</evidence>
<evidence type="ECO:0000256" key="1">
    <source>
        <dbReference type="ARBA" id="ARBA00022723"/>
    </source>
</evidence>
<dbReference type="GO" id="GO:0000981">
    <property type="term" value="F:DNA-binding transcription factor activity, RNA polymerase II-specific"/>
    <property type="evidence" value="ECO:0007669"/>
    <property type="project" value="TreeGrafter"/>
</dbReference>
<reference evidence="7" key="1">
    <citation type="submission" date="2014-08" db="EMBL/GenBank/DDBJ databases">
        <authorList>
            <person name="Murali S."/>
            <person name="Richards S."/>
            <person name="Bandaranaike D."/>
            <person name="Bellair M."/>
            <person name="Blankenburg K."/>
            <person name="Chao H."/>
            <person name="Dinh H."/>
            <person name="Doddapaneni H."/>
            <person name="Dugan-Rocha S."/>
            <person name="Elkadiri S."/>
            <person name="Gnanaolivu R."/>
            <person name="Hughes D."/>
            <person name="Lee S."/>
            <person name="Li M."/>
            <person name="Ming W."/>
            <person name="Munidasa M."/>
            <person name="Muniz J."/>
            <person name="Nguyen L."/>
            <person name="Osuji N."/>
            <person name="Pu L.-L."/>
            <person name="Puazo M."/>
            <person name="Skinner E."/>
            <person name="Qu C."/>
            <person name="Quiroz J."/>
            <person name="Raj R."/>
            <person name="Weissenberger G."/>
            <person name="Xin Y."/>
            <person name="Zou X."/>
            <person name="Han Y."/>
            <person name="Worley K."/>
            <person name="Muzny D."/>
            <person name="Gibbs R."/>
        </authorList>
    </citation>
    <scope>NUCLEOTIDE SEQUENCE</scope>
    <source>
        <strain evidence="7">HAZT.00-mixed</strain>
        <tissue evidence="7">Whole organism</tissue>
    </source>
</reference>
<dbReference type="Proteomes" id="UP000711488">
    <property type="component" value="Unassembled WGS sequence"/>
</dbReference>
<feature type="compositionally biased region" description="Basic and acidic residues" evidence="5">
    <location>
        <begin position="47"/>
        <end position="58"/>
    </location>
</feature>
<dbReference type="GO" id="GO:0005634">
    <property type="term" value="C:nucleus"/>
    <property type="evidence" value="ECO:0007669"/>
    <property type="project" value="UniProtKB-ARBA"/>
</dbReference>
<feature type="region of interest" description="Disordered" evidence="5">
    <location>
        <begin position="529"/>
        <end position="639"/>
    </location>
</feature>
<keyword evidence="2 4" id="KW-0863">Zinc-finger</keyword>